<sequence length="759" mass="84404">MFLSLQKGEDETGVHVECDLNDLRPRDETLEAPRNRRRWLRAARWIPFALLLSALAAWTQLGSRVHPFRCIGEILWAFWPFKCLSPSSNVTSLAPFTFQPLPLGSIQPLGWTNDQLALMADGLAGHQYDFYPFVHHSPWIGGDSEYSALNEGLPYWFNGLVPLAYGLNDSRLIAQVEDATEYIVAHQWDDGWLGPEAPADRDLWARYPFLLGLIQLVEADTTQADRVIPAIYSFINLMHSMLVENIGLTQFWGRVRFPDMLISLQWLYEQYPLGNQKVILDTMSLLESRGFDWSSYWTEDNFIFVDLDTIQDDIDGDSQQFPFVHGVNAAQGLKAGATIYRFTGNSSILQNNRNGVNWTFSYHGDSAGSIVGDERESGLSANRGSELCTAVETMYSMSYLYHTLGDNGFADWCERAAFNALPVSITADHWARQYLAVASEPYAKLLSGKNPFWNVGDSGIIYGLEPNYPCCTVNMPQGLPKFLSASFVQIGDNDLGHALLGPAQVSFTTKLITDIVITCTTNYPFSPVLLYSITTTSPFTFYLRVPSWSALVNSSIKVNNNEPIPLTPDPHTGMMPVPLESRTSTLTYIIGANIRIEQRANSTVAVYHGAILYALDVGQTVTTLANSFYNNSYPNGTPHNSNPLSIPKEAHDTAFTNTQPWNMAIDISSLTFHTTLNSTPEPALQNPIFDYQAPPTYISGKGCEVDWPLYNGLPAPLPALPDGVSHRNCTGHVTDVVLRPYGSLKNHMAELPTFDLSSS</sequence>
<comment type="caution">
    <text evidence="1">The sequence shown here is derived from an EMBL/GenBank/DDBJ whole genome shotgun (WGS) entry which is preliminary data.</text>
</comment>
<gene>
    <name evidence="1" type="ORF">IMSHALPRED_002105</name>
</gene>
<accession>A0A8H3J4M1</accession>
<reference evidence="1" key="1">
    <citation type="submission" date="2021-03" db="EMBL/GenBank/DDBJ databases">
        <authorList>
            <person name="Tagirdzhanova G."/>
        </authorList>
    </citation>
    <scope>NUCLEOTIDE SEQUENCE</scope>
</reference>
<name>A0A8H3J4M1_9LECA</name>
<dbReference type="InterPro" id="IPR008928">
    <property type="entry name" value="6-hairpin_glycosidase_sf"/>
</dbReference>
<dbReference type="PANTHER" id="PTHR31151:SF0">
    <property type="entry name" value="PROLINE-TRNA LIGASE (DUF1680)"/>
    <property type="match status" value="1"/>
</dbReference>
<dbReference type="Proteomes" id="UP000664534">
    <property type="component" value="Unassembled WGS sequence"/>
</dbReference>
<protein>
    <submittedName>
        <fullName evidence="1">Uncharacterized protein</fullName>
    </submittedName>
</protein>
<dbReference type="GO" id="GO:0005975">
    <property type="term" value="P:carbohydrate metabolic process"/>
    <property type="evidence" value="ECO:0007669"/>
    <property type="project" value="InterPro"/>
</dbReference>
<evidence type="ECO:0000313" key="2">
    <source>
        <dbReference type="Proteomes" id="UP000664534"/>
    </source>
</evidence>
<dbReference type="OrthoDB" id="5358475at2759"/>
<keyword evidence="2" id="KW-1185">Reference proteome</keyword>
<dbReference type="SUPFAM" id="SSF48208">
    <property type="entry name" value="Six-hairpin glycosidases"/>
    <property type="match status" value="1"/>
</dbReference>
<organism evidence="1 2">
    <name type="scientific">Imshaugia aleurites</name>
    <dbReference type="NCBI Taxonomy" id="172621"/>
    <lineage>
        <taxon>Eukaryota</taxon>
        <taxon>Fungi</taxon>
        <taxon>Dikarya</taxon>
        <taxon>Ascomycota</taxon>
        <taxon>Pezizomycotina</taxon>
        <taxon>Lecanoromycetes</taxon>
        <taxon>OSLEUM clade</taxon>
        <taxon>Lecanoromycetidae</taxon>
        <taxon>Lecanorales</taxon>
        <taxon>Lecanorineae</taxon>
        <taxon>Parmeliaceae</taxon>
        <taxon>Imshaugia</taxon>
    </lineage>
</organism>
<dbReference type="EMBL" id="CAJPDT010000134">
    <property type="protein sequence ID" value="CAF9940642.1"/>
    <property type="molecule type" value="Genomic_DNA"/>
</dbReference>
<evidence type="ECO:0000313" key="1">
    <source>
        <dbReference type="EMBL" id="CAF9940642.1"/>
    </source>
</evidence>
<dbReference type="AlphaFoldDB" id="A0A8H3J4M1"/>
<dbReference type="PANTHER" id="PTHR31151">
    <property type="entry name" value="PROLINE-TRNA LIGASE (DUF1680)"/>
    <property type="match status" value="1"/>
</dbReference>
<proteinExistence type="predicted"/>